<gene>
    <name evidence="1" type="ORF">JYE49_11280</name>
</gene>
<sequence>MDQDMRREWLDSLVTEWERPLLRLCFAFLCDTALAEDAVQETFIKAWRGSDHFRADSSEKTWLTRIAVNTCKDLLKSAWVRNTDRSVTPDLLPEGSVPFDERDDTVTRAVLALPPKLKEVTLLHWYQGMTLDEIVRVLRLPRSTVNYRLKKAKAMLKDKLEDWYYEDE</sequence>
<evidence type="ECO:0000313" key="1">
    <source>
        <dbReference type="EMBL" id="QUC66438.1"/>
    </source>
</evidence>
<evidence type="ECO:0000313" key="2">
    <source>
        <dbReference type="Proteomes" id="UP000682782"/>
    </source>
</evidence>
<name>A0AC61N5Y9_9FIRM</name>
<keyword evidence="2" id="KW-1185">Reference proteome</keyword>
<protein>
    <submittedName>
        <fullName evidence="1">Sigma-70 family RNA polymerase sigma factor</fullName>
    </submittedName>
</protein>
<reference evidence="1" key="1">
    <citation type="submission" date="2021-01" db="EMBL/GenBank/DDBJ databases">
        <title>Complete genome sequence of Clostridiales bacterium R-7.</title>
        <authorList>
            <person name="Mahoney-Kurpe S.C."/>
            <person name="Palevich N."/>
            <person name="Koike S."/>
            <person name="Moon C.D."/>
            <person name="Attwood G.T."/>
        </authorList>
    </citation>
    <scope>NUCLEOTIDE SEQUENCE</scope>
    <source>
        <strain evidence="1">R-7</strain>
    </source>
</reference>
<organism evidence="1 2">
    <name type="scientific">Aristaeella hokkaidonensis</name>
    <dbReference type="NCBI Taxonomy" id="3046382"/>
    <lineage>
        <taxon>Bacteria</taxon>
        <taxon>Bacillati</taxon>
        <taxon>Bacillota</taxon>
        <taxon>Clostridia</taxon>
        <taxon>Eubacteriales</taxon>
        <taxon>Aristaeellaceae</taxon>
        <taxon>Aristaeella</taxon>
    </lineage>
</organism>
<proteinExistence type="predicted"/>
<dbReference type="Proteomes" id="UP000682782">
    <property type="component" value="Chromosome"/>
</dbReference>
<accession>A0AC61N5Y9</accession>
<dbReference type="EMBL" id="CP068393">
    <property type="protein sequence ID" value="QUC66438.1"/>
    <property type="molecule type" value="Genomic_DNA"/>
</dbReference>